<gene>
    <name evidence="3" type="ORF">E0702_16455</name>
</gene>
<organism evidence="3 4">
    <name type="scientific">Halomonas marinisediminis</name>
    <dbReference type="NCBI Taxonomy" id="2546095"/>
    <lineage>
        <taxon>Bacteria</taxon>
        <taxon>Pseudomonadati</taxon>
        <taxon>Pseudomonadota</taxon>
        <taxon>Gammaproteobacteria</taxon>
        <taxon>Oceanospirillales</taxon>
        <taxon>Halomonadaceae</taxon>
        <taxon>Halomonas</taxon>
    </lineage>
</organism>
<proteinExistence type="predicted"/>
<feature type="non-terminal residue" evidence="3">
    <location>
        <position position="104"/>
    </location>
</feature>
<accession>A0ABY2D2M2</accession>
<feature type="non-terminal residue" evidence="3">
    <location>
        <position position="1"/>
    </location>
</feature>
<reference evidence="3 4" key="1">
    <citation type="submission" date="2019-03" db="EMBL/GenBank/DDBJ databases">
        <title>Halomonas marinisediminis sp. nov., a moderately halophilic bacterium isolated from the Bohai Gulf.</title>
        <authorList>
            <person name="Ji X."/>
        </authorList>
    </citation>
    <scope>NUCLEOTIDE SEQUENCE [LARGE SCALE GENOMIC DNA]</scope>
    <source>
        <strain evidence="3 4">204</strain>
    </source>
</reference>
<dbReference type="Proteomes" id="UP000294823">
    <property type="component" value="Unassembled WGS sequence"/>
</dbReference>
<keyword evidence="1" id="KW-1133">Transmembrane helix</keyword>
<keyword evidence="1" id="KW-0812">Transmembrane</keyword>
<feature type="domain" description="ABC transporter phosphate permease PstC N-terminal" evidence="2">
    <location>
        <begin position="1"/>
        <end position="79"/>
    </location>
</feature>
<feature type="transmembrane region" description="Helical" evidence="1">
    <location>
        <begin position="63"/>
        <end position="84"/>
    </location>
</feature>
<name>A0ABY2D2M2_9GAMM</name>
<evidence type="ECO:0000313" key="3">
    <source>
        <dbReference type="EMBL" id="TDA89987.1"/>
    </source>
</evidence>
<dbReference type="EMBL" id="SLTR01000219">
    <property type="protein sequence ID" value="TDA89987.1"/>
    <property type="molecule type" value="Genomic_DNA"/>
</dbReference>
<comment type="caution">
    <text evidence="3">The sequence shown here is derived from an EMBL/GenBank/DDBJ whole genome shotgun (WGS) entry which is preliminary data.</text>
</comment>
<dbReference type="RefSeq" id="WP_205741996.1">
    <property type="nucleotide sequence ID" value="NZ_SLTR01000219.1"/>
</dbReference>
<dbReference type="Pfam" id="PF12501">
    <property type="entry name" value="DUF3708"/>
    <property type="match status" value="1"/>
</dbReference>
<evidence type="ECO:0000256" key="1">
    <source>
        <dbReference type="SAM" id="Phobius"/>
    </source>
</evidence>
<evidence type="ECO:0000313" key="4">
    <source>
        <dbReference type="Proteomes" id="UP000294823"/>
    </source>
</evidence>
<sequence length="104" mass="10927">RISDGLDAAVARGSMTEAEARSLRADATDIRQVLGTVGVALGSDVDPATLRAAQAYRTASASLSTWMTVVVLAIALVGLGLSWLRTNRDFRARNTVETAILGLL</sequence>
<evidence type="ECO:0000259" key="2">
    <source>
        <dbReference type="Pfam" id="PF12501"/>
    </source>
</evidence>
<dbReference type="InterPro" id="IPR022182">
    <property type="entry name" value="PstC_N"/>
</dbReference>
<keyword evidence="4" id="KW-1185">Reference proteome</keyword>
<keyword evidence="1" id="KW-0472">Membrane</keyword>
<protein>
    <submittedName>
        <fullName evidence="3">Phosphate ABC transporter permease subunit PstC</fullName>
    </submittedName>
</protein>